<dbReference type="InterPro" id="IPR036095">
    <property type="entry name" value="PTS_EIIB-like_sf"/>
</dbReference>
<dbReference type="GO" id="GO:0006355">
    <property type="term" value="P:regulation of DNA-templated transcription"/>
    <property type="evidence" value="ECO:0007669"/>
    <property type="project" value="InterPro"/>
</dbReference>
<evidence type="ECO:0000313" key="15">
    <source>
        <dbReference type="Proteomes" id="UP000192477"/>
    </source>
</evidence>
<dbReference type="OrthoDB" id="369398at2"/>
<feature type="domain" description="PTS EIIB type-2" evidence="12">
    <location>
        <begin position="385"/>
        <end position="476"/>
    </location>
</feature>
<dbReference type="SUPFAM" id="SSF52794">
    <property type="entry name" value="PTS system IIB component-like"/>
    <property type="match status" value="1"/>
</dbReference>
<evidence type="ECO:0000256" key="5">
    <source>
        <dbReference type="ARBA" id="ARBA00022679"/>
    </source>
</evidence>
<protein>
    <recommendedName>
        <fullName evidence="9">Ascorbate-specific PTS system EIIA component</fullName>
    </recommendedName>
    <alternativeName>
        <fullName evidence="10">Ascorbate-specific phosphotransferase enzyme IIA component</fullName>
    </alternativeName>
</protein>
<dbReference type="InterPro" id="IPR016152">
    <property type="entry name" value="PTrfase/Anion_transptr"/>
</dbReference>
<evidence type="ECO:0000256" key="8">
    <source>
        <dbReference type="ARBA" id="ARBA00037387"/>
    </source>
</evidence>
<evidence type="ECO:0000256" key="9">
    <source>
        <dbReference type="ARBA" id="ARBA00041175"/>
    </source>
</evidence>
<evidence type="ECO:0000256" key="7">
    <source>
        <dbReference type="ARBA" id="ARBA00022777"/>
    </source>
</evidence>
<dbReference type="InterPro" id="IPR002178">
    <property type="entry name" value="PTS_EIIA_type-2_dom"/>
</dbReference>
<evidence type="ECO:0000259" key="13">
    <source>
        <dbReference type="PROSITE" id="PS51372"/>
    </source>
</evidence>
<dbReference type="EMBL" id="MJEA01000002">
    <property type="protein sequence ID" value="OQO71031.1"/>
    <property type="molecule type" value="Genomic_DNA"/>
</dbReference>
<reference evidence="14 15" key="1">
    <citation type="journal article" date="2017" name="BMC Microbiol.">
        <title>Comparative genomics of Enterococcus spp. isolated from bovine feces.</title>
        <authorList>
            <person name="Beukers A.G."/>
            <person name="Zaheer R."/>
            <person name="Goji N."/>
            <person name="Amoako K.K."/>
            <person name="Chaves A.V."/>
            <person name="Ward M.P."/>
            <person name="McAllister T.A."/>
        </authorList>
    </citation>
    <scope>NUCLEOTIDE SEQUENCE [LARGE SCALE GENOMIC DNA]</scope>
    <source>
        <strain evidence="14 15">F1129D 143</strain>
    </source>
</reference>
<dbReference type="AlphaFoldDB" id="A0A1V8YEJ2"/>
<dbReference type="PANTHER" id="PTHR36203">
    <property type="entry name" value="ASCORBATE-SPECIFIC PTS SYSTEM EIIA COMPONENT"/>
    <property type="match status" value="1"/>
</dbReference>
<keyword evidence="4" id="KW-0597">Phosphoprotein</keyword>
<evidence type="ECO:0000256" key="6">
    <source>
        <dbReference type="ARBA" id="ARBA00022683"/>
    </source>
</evidence>
<evidence type="ECO:0000256" key="3">
    <source>
        <dbReference type="ARBA" id="ARBA00022490"/>
    </source>
</evidence>
<dbReference type="SUPFAM" id="SSF55804">
    <property type="entry name" value="Phoshotransferase/anion transport protein"/>
    <property type="match status" value="1"/>
</dbReference>
<comment type="subcellular location">
    <subcellularLocation>
        <location evidence="1">Cytoplasm</location>
    </subcellularLocation>
</comment>
<dbReference type="GO" id="GO:0005737">
    <property type="term" value="C:cytoplasm"/>
    <property type="evidence" value="ECO:0007669"/>
    <property type="project" value="UniProtKB-SubCell"/>
</dbReference>
<dbReference type="PROSITE" id="PS51099">
    <property type="entry name" value="PTS_EIIB_TYPE_2"/>
    <property type="match status" value="1"/>
</dbReference>
<dbReference type="PROSITE" id="PS51372">
    <property type="entry name" value="PRD_2"/>
    <property type="match status" value="1"/>
</dbReference>
<feature type="domain" description="PTS EIIA type-2" evidence="11">
    <location>
        <begin position="528"/>
        <end position="670"/>
    </location>
</feature>
<comment type="function">
    <text evidence="8">The phosphoenolpyruvate-dependent sugar phosphotransferase system (sugar PTS), a major carbohydrate active transport system, catalyzes the phosphorylation of incoming sugar substrates concomitantly with their translocation across the cell membrane. The enzyme II UlaABC PTS system is involved in ascorbate transport.</text>
</comment>
<comment type="caution">
    <text evidence="14">The sequence shown here is derived from an EMBL/GenBank/DDBJ whole genome shotgun (WGS) entry which is preliminary data.</text>
</comment>
<evidence type="ECO:0000256" key="1">
    <source>
        <dbReference type="ARBA" id="ARBA00004496"/>
    </source>
</evidence>
<dbReference type="Pfam" id="PF00359">
    <property type="entry name" value="PTS_EIIA_2"/>
    <property type="match status" value="1"/>
</dbReference>
<proteinExistence type="predicted"/>
<dbReference type="PROSITE" id="PS00372">
    <property type="entry name" value="PTS_EIIA_TYPE_2_HIS"/>
    <property type="match status" value="1"/>
</dbReference>
<organism evidence="14 15">
    <name type="scientific">Enterococcus villorum</name>
    <dbReference type="NCBI Taxonomy" id="112904"/>
    <lineage>
        <taxon>Bacteria</taxon>
        <taxon>Bacillati</taxon>
        <taxon>Bacillota</taxon>
        <taxon>Bacilli</taxon>
        <taxon>Lactobacillales</taxon>
        <taxon>Enterococcaceae</taxon>
        <taxon>Enterococcus</taxon>
    </lineage>
</organism>
<evidence type="ECO:0000256" key="2">
    <source>
        <dbReference type="ARBA" id="ARBA00022448"/>
    </source>
</evidence>
<dbReference type="SUPFAM" id="SSF63520">
    <property type="entry name" value="PTS-regulatory domain, PRD"/>
    <property type="match status" value="1"/>
</dbReference>
<dbReference type="CDD" id="cd05568">
    <property type="entry name" value="PTS_IIB_bgl_like"/>
    <property type="match status" value="1"/>
</dbReference>
<dbReference type="GO" id="GO:0008982">
    <property type="term" value="F:protein-N(PI)-phosphohistidine-sugar phosphotransferase activity"/>
    <property type="evidence" value="ECO:0007669"/>
    <property type="project" value="InterPro"/>
</dbReference>
<dbReference type="PANTHER" id="PTHR36203:SF1">
    <property type="entry name" value="ASCORBATE-SPECIFIC PTS SYSTEM EIIA COMPONENT"/>
    <property type="match status" value="1"/>
</dbReference>
<dbReference type="GO" id="GO:0016301">
    <property type="term" value="F:kinase activity"/>
    <property type="evidence" value="ECO:0007669"/>
    <property type="project" value="UniProtKB-KW"/>
</dbReference>
<dbReference type="InterPro" id="IPR036634">
    <property type="entry name" value="PRD_sf"/>
</dbReference>
<accession>A0A1V8YEJ2</accession>
<evidence type="ECO:0000259" key="11">
    <source>
        <dbReference type="PROSITE" id="PS51094"/>
    </source>
</evidence>
<keyword evidence="3" id="KW-0963">Cytoplasm</keyword>
<feature type="domain" description="PRD" evidence="13">
    <location>
        <begin position="272"/>
        <end position="379"/>
    </location>
</feature>
<gene>
    <name evidence="14" type="ORF">BH747_03245</name>
</gene>
<evidence type="ECO:0000256" key="10">
    <source>
        <dbReference type="ARBA" id="ARBA00042072"/>
    </source>
</evidence>
<dbReference type="RefSeq" id="WP_081182466.1">
    <property type="nucleotide sequence ID" value="NZ_MJEA01000002.1"/>
</dbReference>
<keyword evidence="6" id="KW-0598">Phosphotransferase system</keyword>
<evidence type="ECO:0000259" key="12">
    <source>
        <dbReference type="PROSITE" id="PS51099"/>
    </source>
</evidence>
<dbReference type="Pfam" id="PF00874">
    <property type="entry name" value="PRD"/>
    <property type="match status" value="1"/>
</dbReference>
<dbReference type="InterPro" id="IPR011608">
    <property type="entry name" value="PRD"/>
</dbReference>
<dbReference type="Proteomes" id="UP000192477">
    <property type="component" value="Unassembled WGS sequence"/>
</dbReference>
<name>A0A1V8YEJ2_9ENTE</name>
<dbReference type="Gene3D" id="3.40.50.2300">
    <property type="match status" value="1"/>
</dbReference>
<dbReference type="Gene3D" id="1.10.1790.10">
    <property type="entry name" value="PRD domain"/>
    <property type="match status" value="1"/>
</dbReference>
<dbReference type="InterPro" id="IPR013011">
    <property type="entry name" value="PTS_EIIB_2"/>
</dbReference>
<dbReference type="InterPro" id="IPR051351">
    <property type="entry name" value="Ascorbate-PTS_EIIA_comp"/>
</dbReference>
<keyword evidence="2" id="KW-0813">Transport</keyword>
<dbReference type="STRING" id="112904.BH747_03245"/>
<dbReference type="Gene3D" id="3.40.930.10">
    <property type="entry name" value="Mannitol-specific EII, Chain A"/>
    <property type="match status" value="1"/>
</dbReference>
<evidence type="ECO:0000313" key="14">
    <source>
        <dbReference type="EMBL" id="OQO71031.1"/>
    </source>
</evidence>
<keyword evidence="7" id="KW-0418">Kinase</keyword>
<dbReference type="PROSITE" id="PS51094">
    <property type="entry name" value="PTS_EIIA_TYPE_2"/>
    <property type="match status" value="1"/>
</dbReference>
<dbReference type="GO" id="GO:0009401">
    <property type="term" value="P:phosphoenolpyruvate-dependent sugar phosphotransferase system"/>
    <property type="evidence" value="ECO:0007669"/>
    <property type="project" value="UniProtKB-KW"/>
</dbReference>
<evidence type="ECO:0000256" key="4">
    <source>
        <dbReference type="ARBA" id="ARBA00022553"/>
    </source>
</evidence>
<dbReference type="CDD" id="cd00211">
    <property type="entry name" value="PTS_IIA_fru"/>
    <property type="match status" value="1"/>
</dbReference>
<keyword evidence="5" id="KW-0808">Transferase</keyword>
<sequence>MDEMITYLLKNYSGKEIPWSEASTIIGKTMNEVKKQLRPFSSSYNEHYVKLKKIKPIEWVETFLGISRYEVVYTEKERSHLLYLMVYSEKEGLSVFHFQEFLKVSKGTILSDIKKIREMLSVENCQLLYSRKRGFTLLGSEFQLRREAKNRLASLLQTTNGRFGVMLWLVSMDFVLVAQVKKAIINACLRTTIQLAPSRMEELAFFYSLTKKRIGDSKLEEHDELPIIHSNETASISKEVLSSITETPITEKENQFFSRCLMTFVQGNLHDQSQEFLFSCVAEIIHRMEALVAVRFESFKELFDNLYFHLVPAYYRMVYGFYLPNPMIKQIKSQYGAIYELTKKALQPFEKIIRKKIPEEEIGFFSILFGGEIRKSNLLAQQKRIRAIILCPSGISSSLILKSELAHLFPTLFFTQTDSIDRLHEIDEETYDIIFSTVKINQLSLKKSIYLVKPIMSDLEKNKLLNMVQNEWLIPGFSLPTAREIFDAIKPYIHLNEGIEEEKIYRIINRKINKSFERKEDCRPMLSQLITSEMIQLVPKQVNWKEAITLAAKPLLDTEKITTSYIEAMIDRVNQYGAFIYIGDRIALPHARPEDGVNELGMSLLKLDEPVDLLDEKHPVQLFICLAAIDNDAHLRALANLTKLLSKKENLQALMHAQSTEEIRKIIKKGDE</sequence>